<proteinExistence type="predicted"/>
<name>A0ABP3APD3_MYCUL</name>
<accession>A0ABP3APD3</accession>
<keyword evidence="2" id="KW-1185">Reference proteome</keyword>
<evidence type="ECO:0000313" key="2">
    <source>
        <dbReference type="Proteomes" id="UP000020681"/>
    </source>
</evidence>
<protein>
    <submittedName>
        <fullName evidence="1">Peptide synthetase Nrp domain protein</fullName>
    </submittedName>
</protein>
<organism evidence="1 2">
    <name type="scientific">Mycobacterium ulcerans str. Harvey</name>
    <dbReference type="NCBI Taxonomy" id="1299332"/>
    <lineage>
        <taxon>Bacteria</taxon>
        <taxon>Bacillati</taxon>
        <taxon>Actinomycetota</taxon>
        <taxon>Actinomycetes</taxon>
        <taxon>Mycobacteriales</taxon>
        <taxon>Mycobacteriaceae</taxon>
        <taxon>Mycobacterium</taxon>
        <taxon>Mycobacterium ulcerans group</taxon>
    </lineage>
</organism>
<reference evidence="1 2" key="1">
    <citation type="submission" date="2014-01" db="EMBL/GenBank/DDBJ databases">
        <authorList>
            <person name="Dobos K."/>
            <person name="Lenaerts A."/>
            <person name="Ordway D."/>
            <person name="DeGroote M.A."/>
            <person name="Parker T."/>
            <person name="Sizemore C."/>
            <person name="Tallon L.J."/>
            <person name="Sadzewicz L.K."/>
            <person name="Sengamalay N."/>
            <person name="Fraser C.M."/>
            <person name="Hine E."/>
            <person name="Shefchek K.A."/>
            <person name="Das S.P."/>
            <person name="Tettelin H."/>
        </authorList>
    </citation>
    <scope>NUCLEOTIDE SEQUENCE [LARGE SCALE GENOMIC DNA]</scope>
    <source>
        <strain evidence="1 2">Harvey</strain>
    </source>
</reference>
<dbReference type="Proteomes" id="UP000020681">
    <property type="component" value="Unassembled WGS sequence"/>
</dbReference>
<evidence type="ECO:0000313" key="1">
    <source>
        <dbReference type="EMBL" id="EUA91541.1"/>
    </source>
</evidence>
<comment type="caution">
    <text evidence="1">The sequence shown here is derived from an EMBL/GenBank/DDBJ whole genome shotgun (WGS) entry which is preliminary data.</text>
</comment>
<sequence>MRREDVLGTNGSNIGRPLPDLECLLTDPAGNLVPYGVRERSALAVTGWPMGTWASRS</sequence>
<dbReference type="EMBL" id="JAOL01000088">
    <property type="protein sequence ID" value="EUA91541.1"/>
    <property type="molecule type" value="Genomic_DNA"/>
</dbReference>
<gene>
    <name evidence="1" type="ORF">I551_2000</name>
</gene>